<dbReference type="InterPro" id="IPR000682">
    <property type="entry name" value="PCMT"/>
</dbReference>
<dbReference type="SUPFAM" id="SSF53335">
    <property type="entry name" value="S-adenosyl-L-methionine-dependent methyltransferases"/>
    <property type="match status" value="1"/>
</dbReference>
<evidence type="ECO:0000256" key="3">
    <source>
        <dbReference type="ARBA" id="ARBA00030757"/>
    </source>
</evidence>
<evidence type="ECO:0000313" key="5">
    <source>
        <dbReference type="Proteomes" id="UP000732399"/>
    </source>
</evidence>
<gene>
    <name evidence="4" type="ORF">HBH26_00235</name>
</gene>
<evidence type="ECO:0000313" key="4">
    <source>
        <dbReference type="EMBL" id="NJR77041.1"/>
    </source>
</evidence>
<dbReference type="EMBL" id="JAAVJH010000001">
    <property type="protein sequence ID" value="NJR77041.1"/>
    <property type="molecule type" value="Genomic_DNA"/>
</dbReference>
<dbReference type="Proteomes" id="UP000732399">
    <property type="component" value="Unassembled WGS sequence"/>
</dbReference>
<protein>
    <recommendedName>
        <fullName evidence="2">Protein-L-isoaspartate O-methyltransferase</fullName>
    </recommendedName>
    <alternativeName>
        <fullName evidence="3">Protein L-isoaspartyl methyltransferase</fullName>
    </alternativeName>
</protein>
<comment type="similarity">
    <text evidence="1">Belongs to the methyltransferase superfamily. L-isoaspartyl/D-aspartyl protein methyltransferase family.</text>
</comment>
<evidence type="ECO:0000256" key="1">
    <source>
        <dbReference type="ARBA" id="ARBA00005369"/>
    </source>
</evidence>
<name>A0ABX1CIS0_9SPHN</name>
<dbReference type="CDD" id="cd02440">
    <property type="entry name" value="AdoMet_MTases"/>
    <property type="match status" value="1"/>
</dbReference>
<accession>A0ABX1CIS0</accession>
<comment type="caution">
    <text evidence="4">The sequence shown here is derived from an EMBL/GenBank/DDBJ whole genome shotgun (WGS) entry which is preliminary data.</text>
</comment>
<dbReference type="PANTHER" id="PTHR11579">
    <property type="entry name" value="PROTEIN-L-ISOASPARTATE O-METHYLTRANSFERASE"/>
    <property type="match status" value="1"/>
</dbReference>
<organism evidence="4 5">
    <name type="scientific">Sphingomonas corticis</name>
    <dbReference type="NCBI Taxonomy" id="2722791"/>
    <lineage>
        <taxon>Bacteria</taxon>
        <taxon>Pseudomonadati</taxon>
        <taxon>Pseudomonadota</taxon>
        <taxon>Alphaproteobacteria</taxon>
        <taxon>Sphingomonadales</taxon>
        <taxon>Sphingomonadaceae</taxon>
        <taxon>Sphingomonas</taxon>
    </lineage>
</organism>
<sequence length="226" mass="23247">MPASSPSAQAAPVDYAAMRQAMVASQLRTTAVTDTRVIAAMAEVPRERFVPAEAAAMAYRDTAVPLGQGRAANVPLATARLLVEARLRADDRVLLIGAAGGYTAAVLARIVREVVAVESLPALAEQARGALAGEPNVTVVEGALEHGHPAGAPYDVLIVDGAVEELPQALLTQVAEHGRIVSGLVERGVSRLAAGSRAGSATALAPFADIDAVRLPGFAKPKAFTF</sequence>
<proteinExistence type="inferred from homology"/>
<dbReference type="PANTHER" id="PTHR11579:SF18">
    <property type="entry name" value="PROTEIN-L-ISOASPARTATE O-METHYLTRANSFERASE"/>
    <property type="match status" value="1"/>
</dbReference>
<reference evidence="4 5" key="1">
    <citation type="submission" date="2020-03" db="EMBL/GenBank/DDBJ databases">
        <authorList>
            <person name="Wang L."/>
            <person name="He N."/>
            <person name="Li Y."/>
            <person name="Fang Y."/>
            <person name="Zhang F."/>
        </authorList>
    </citation>
    <scope>NUCLEOTIDE SEQUENCE [LARGE SCALE GENOMIC DNA]</scope>
    <source>
        <strain evidence="4 5">36D10-4-7</strain>
    </source>
</reference>
<dbReference type="Gene3D" id="3.40.50.150">
    <property type="entry name" value="Vaccinia Virus protein VP39"/>
    <property type="match status" value="1"/>
</dbReference>
<dbReference type="InterPro" id="IPR029063">
    <property type="entry name" value="SAM-dependent_MTases_sf"/>
</dbReference>
<dbReference type="Pfam" id="PF01135">
    <property type="entry name" value="PCMT"/>
    <property type="match status" value="1"/>
</dbReference>
<evidence type="ECO:0000256" key="2">
    <source>
        <dbReference type="ARBA" id="ARBA00013346"/>
    </source>
</evidence>
<keyword evidence="5" id="KW-1185">Reference proteome</keyword>